<dbReference type="EMBL" id="BFAA01036933">
    <property type="protein sequence ID" value="GCB83143.1"/>
    <property type="molecule type" value="Genomic_DNA"/>
</dbReference>
<gene>
    <name evidence="7" type="ORF">scyTo_0023979</name>
</gene>
<protein>
    <submittedName>
        <fullName evidence="7">Uncharacterized protein</fullName>
    </submittedName>
</protein>
<dbReference type="STRING" id="75743.A0A401QCQ0"/>
<dbReference type="OrthoDB" id="1641903at2759"/>
<evidence type="ECO:0000256" key="2">
    <source>
        <dbReference type="ARBA" id="ARBA00008821"/>
    </source>
</evidence>
<sequence>MSAKLTYFLTTIPASIHGGVLSVTNTMAVSVGVSYFQYTNIDSGRNIFIIGFTMFMALLTPHWFIRNTDYIVT</sequence>
<proteinExistence type="inferred from homology"/>
<dbReference type="AlphaFoldDB" id="A0A401QCQ0"/>
<organism evidence="7 8">
    <name type="scientific">Scyliorhinus torazame</name>
    <name type="common">Cloudy catshark</name>
    <name type="synonym">Catulus torazame</name>
    <dbReference type="NCBI Taxonomy" id="75743"/>
    <lineage>
        <taxon>Eukaryota</taxon>
        <taxon>Metazoa</taxon>
        <taxon>Chordata</taxon>
        <taxon>Craniata</taxon>
        <taxon>Vertebrata</taxon>
        <taxon>Chondrichthyes</taxon>
        <taxon>Elasmobranchii</taxon>
        <taxon>Galeomorphii</taxon>
        <taxon>Galeoidea</taxon>
        <taxon>Carcharhiniformes</taxon>
        <taxon>Scyliorhinidae</taxon>
        <taxon>Scyliorhinus</taxon>
    </lineage>
</organism>
<reference evidence="7 8" key="1">
    <citation type="journal article" date="2018" name="Nat. Ecol. Evol.">
        <title>Shark genomes provide insights into elasmobranch evolution and the origin of vertebrates.</title>
        <authorList>
            <person name="Hara Y"/>
            <person name="Yamaguchi K"/>
            <person name="Onimaru K"/>
            <person name="Kadota M"/>
            <person name="Koyanagi M"/>
            <person name="Keeley SD"/>
            <person name="Tatsumi K"/>
            <person name="Tanaka K"/>
            <person name="Motone F"/>
            <person name="Kageyama Y"/>
            <person name="Nozu R"/>
            <person name="Adachi N"/>
            <person name="Nishimura O"/>
            <person name="Nakagawa R"/>
            <person name="Tanegashima C"/>
            <person name="Kiyatake I"/>
            <person name="Matsumoto R"/>
            <person name="Murakumo K"/>
            <person name="Nishida K"/>
            <person name="Terakita A"/>
            <person name="Kuratani S"/>
            <person name="Sato K"/>
            <person name="Hyodo S Kuraku.S."/>
        </authorList>
    </citation>
    <scope>NUCLEOTIDE SEQUENCE [LARGE SCALE GENOMIC DNA]</scope>
</reference>
<evidence type="ECO:0000256" key="1">
    <source>
        <dbReference type="ARBA" id="ARBA00004141"/>
    </source>
</evidence>
<keyword evidence="3 6" id="KW-0812">Transmembrane</keyword>
<dbReference type="GO" id="GO:0016020">
    <property type="term" value="C:membrane"/>
    <property type="evidence" value="ECO:0007669"/>
    <property type="project" value="UniProtKB-SubCell"/>
</dbReference>
<dbReference type="InterPro" id="IPR006043">
    <property type="entry name" value="NCS2"/>
</dbReference>
<accession>A0A401QCQ0</accession>
<name>A0A401QCQ0_SCYTO</name>
<evidence type="ECO:0000256" key="5">
    <source>
        <dbReference type="ARBA" id="ARBA00023136"/>
    </source>
</evidence>
<evidence type="ECO:0000313" key="8">
    <source>
        <dbReference type="Proteomes" id="UP000288216"/>
    </source>
</evidence>
<feature type="transmembrane region" description="Helical" evidence="6">
    <location>
        <begin position="12"/>
        <end position="35"/>
    </location>
</feature>
<comment type="subcellular location">
    <subcellularLocation>
        <location evidence="1">Membrane</location>
        <topology evidence="1">Multi-pass membrane protein</topology>
    </subcellularLocation>
</comment>
<comment type="similarity">
    <text evidence="2">Belongs to the nucleobase:cation symporter-2 (NCS2) (TC 2.A.40) family.</text>
</comment>
<dbReference type="Proteomes" id="UP000288216">
    <property type="component" value="Unassembled WGS sequence"/>
</dbReference>
<keyword evidence="8" id="KW-1185">Reference proteome</keyword>
<evidence type="ECO:0000256" key="4">
    <source>
        <dbReference type="ARBA" id="ARBA00022989"/>
    </source>
</evidence>
<evidence type="ECO:0000256" key="6">
    <source>
        <dbReference type="SAM" id="Phobius"/>
    </source>
</evidence>
<feature type="non-terminal residue" evidence="7">
    <location>
        <position position="73"/>
    </location>
</feature>
<feature type="transmembrane region" description="Helical" evidence="6">
    <location>
        <begin position="47"/>
        <end position="65"/>
    </location>
</feature>
<keyword evidence="4 6" id="KW-1133">Transmembrane helix</keyword>
<dbReference type="PANTHER" id="PTHR11119">
    <property type="entry name" value="XANTHINE-URACIL / VITAMIN C PERMEASE FAMILY MEMBER"/>
    <property type="match status" value="1"/>
</dbReference>
<dbReference type="GO" id="GO:0022857">
    <property type="term" value="F:transmembrane transporter activity"/>
    <property type="evidence" value="ECO:0007669"/>
    <property type="project" value="InterPro"/>
</dbReference>
<keyword evidence="5 6" id="KW-0472">Membrane</keyword>
<evidence type="ECO:0000256" key="3">
    <source>
        <dbReference type="ARBA" id="ARBA00022692"/>
    </source>
</evidence>
<comment type="caution">
    <text evidence="7">The sequence shown here is derived from an EMBL/GenBank/DDBJ whole genome shotgun (WGS) entry which is preliminary data.</text>
</comment>
<dbReference type="Pfam" id="PF00860">
    <property type="entry name" value="Xan_ur_permease"/>
    <property type="match status" value="1"/>
</dbReference>
<evidence type="ECO:0000313" key="7">
    <source>
        <dbReference type="EMBL" id="GCB83143.1"/>
    </source>
</evidence>